<dbReference type="GO" id="GO:0005774">
    <property type="term" value="C:vacuolar membrane"/>
    <property type="evidence" value="ECO:0007669"/>
    <property type="project" value="UniProtKB-SubCell"/>
</dbReference>
<accession>A0A9P8TIY1</accession>
<evidence type="ECO:0000259" key="6">
    <source>
        <dbReference type="PROSITE" id="PS50186"/>
    </source>
</evidence>
<proteinExistence type="inferred from homology"/>
<dbReference type="InterPro" id="IPR048255">
    <property type="entry name" value="IML1_N"/>
</dbReference>
<dbReference type="InterPro" id="IPR027244">
    <property type="entry name" value="IML1"/>
</dbReference>
<comment type="caution">
    <text evidence="7">The sequence shown here is derived from an EMBL/GenBank/DDBJ whole genome shotgun (WGS) entry which is preliminary data.</text>
</comment>
<feature type="region of interest" description="Disordered" evidence="5">
    <location>
        <begin position="578"/>
        <end position="627"/>
    </location>
</feature>
<dbReference type="SMART" id="SM00049">
    <property type="entry name" value="DEP"/>
    <property type="match status" value="1"/>
</dbReference>
<dbReference type="GO" id="GO:0005096">
    <property type="term" value="F:GTPase activator activity"/>
    <property type="evidence" value="ECO:0007669"/>
    <property type="project" value="InterPro"/>
</dbReference>
<dbReference type="PANTHER" id="PTHR13179:SF8">
    <property type="entry name" value="GATOR COMPLEX PROTEIN DEPDC5"/>
    <property type="match status" value="1"/>
</dbReference>
<dbReference type="OrthoDB" id="39497at2759"/>
<evidence type="ECO:0000256" key="5">
    <source>
        <dbReference type="SAM" id="MobiDB-lite"/>
    </source>
</evidence>
<comment type="subcellular location">
    <subcellularLocation>
        <location evidence="1">Vacuole membrane</location>
        <topology evidence="1">Peripheral membrane protein</topology>
    </subcellularLocation>
</comment>
<dbReference type="EMBL" id="JAEUBF010000131">
    <property type="protein sequence ID" value="KAH3680345.1"/>
    <property type="molecule type" value="Genomic_DNA"/>
</dbReference>
<dbReference type="GO" id="GO:0035556">
    <property type="term" value="P:intracellular signal transduction"/>
    <property type="evidence" value="ECO:0007669"/>
    <property type="project" value="InterPro"/>
</dbReference>
<evidence type="ECO:0000256" key="4">
    <source>
        <dbReference type="ARBA" id="ARBA00021881"/>
    </source>
</evidence>
<dbReference type="GO" id="GO:0010508">
    <property type="term" value="P:positive regulation of autophagy"/>
    <property type="evidence" value="ECO:0007669"/>
    <property type="project" value="TreeGrafter"/>
</dbReference>
<reference evidence="7" key="1">
    <citation type="journal article" date="2021" name="Open Biol.">
        <title>Shared evolutionary footprints suggest mitochondrial oxidative damage underlies multiple complex I losses in fungi.</title>
        <authorList>
            <person name="Schikora-Tamarit M.A."/>
            <person name="Marcet-Houben M."/>
            <person name="Nosek J."/>
            <person name="Gabaldon T."/>
        </authorList>
    </citation>
    <scope>NUCLEOTIDE SEQUENCE</scope>
    <source>
        <strain evidence="7">CBS6341</strain>
    </source>
</reference>
<gene>
    <name evidence="7" type="ORF">WICMUC_000412</name>
</gene>
<comment type="similarity">
    <text evidence="2">Belongs to the IML1 family.</text>
</comment>
<dbReference type="GO" id="GO:1904262">
    <property type="term" value="P:negative regulation of TORC1 signaling"/>
    <property type="evidence" value="ECO:0007669"/>
    <property type="project" value="TreeGrafter"/>
</dbReference>
<dbReference type="Pfam" id="PF00610">
    <property type="entry name" value="DEP"/>
    <property type="match status" value="1"/>
</dbReference>
<reference evidence="7" key="2">
    <citation type="submission" date="2021-01" db="EMBL/GenBank/DDBJ databases">
        <authorList>
            <person name="Schikora-Tamarit M.A."/>
        </authorList>
    </citation>
    <scope>NUCLEOTIDE SEQUENCE</scope>
    <source>
        <strain evidence="7">CBS6341</strain>
    </source>
</reference>
<name>A0A9P8TIY1_9ASCO</name>
<organism evidence="7 8">
    <name type="scientific">Wickerhamomyces mucosus</name>
    <dbReference type="NCBI Taxonomy" id="1378264"/>
    <lineage>
        <taxon>Eukaryota</taxon>
        <taxon>Fungi</taxon>
        <taxon>Dikarya</taxon>
        <taxon>Ascomycota</taxon>
        <taxon>Saccharomycotina</taxon>
        <taxon>Saccharomycetes</taxon>
        <taxon>Phaffomycetales</taxon>
        <taxon>Wickerhamomycetaceae</taxon>
        <taxon>Wickerhamomyces</taxon>
    </lineage>
</organism>
<dbReference type="Pfam" id="PF12257">
    <property type="entry name" value="IML1"/>
    <property type="match status" value="1"/>
</dbReference>
<dbReference type="Gene3D" id="1.10.10.10">
    <property type="entry name" value="Winged helix-like DNA-binding domain superfamily/Winged helix DNA-binding domain"/>
    <property type="match status" value="1"/>
</dbReference>
<dbReference type="CDD" id="cd04449">
    <property type="entry name" value="DEP_DEPDC5-like"/>
    <property type="match status" value="1"/>
</dbReference>
<evidence type="ECO:0000256" key="1">
    <source>
        <dbReference type="ARBA" id="ARBA00004148"/>
    </source>
</evidence>
<dbReference type="SUPFAM" id="SSF46785">
    <property type="entry name" value="Winged helix' DNA-binding domain"/>
    <property type="match status" value="1"/>
</dbReference>
<dbReference type="InterPro" id="IPR000591">
    <property type="entry name" value="DEP_dom"/>
</dbReference>
<evidence type="ECO:0000256" key="2">
    <source>
        <dbReference type="ARBA" id="ARBA00005643"/>
    </source>
</evidence>
<evidence type="ECO:0000313" key="7">
    <source>
        <dbReference type="EMBL" id="KAH3680345.1"/>
    </source>
</evidence>
<evidence type="ECO:0000313" key="8">
    <source>
        <dbReference type="Proteomes" id="UP000769528"/>
    </source>
</evidence>
<dbReference type="InterPro" id="IPR036388">
    <property type="entry name" value="WH-like_DNA-bd_sf"/>
</dbReference>
<protein>
    <recommendedName>
        <fullName evidence="3">Vacuolar membrane-associated protein IML1</fullName>
    </recommendedName>
    <alternativeName>
        <fullName evidence="4">Vacuolar membrane-associated protein iml1</fullName>
    </alternativeName>
</protein>
<dbReference type="InterPro" id="IPR036390">
    <property type="entry name" value="WH_DNA-bd_sf"/>
</dbReference>
<sequence length="1340" mass="156273">MRSINNMRSNVLTLRTVKREGESVLTLEGDTGASSLSTKKDDQNRPKISNFKAQIDLKQYIDEPISFISTLHDSRISSEIVMVNISLFPGASEGDVAELQVHNKKVLFIIKPLNEDLIRRKVQFSISTGLQRILGISTRTNIIAKLKDTEEVEADLVEIMTKDIHLSRGDMWILASFIRKTCVHKTQRLTFFETIRANVSLIYRNGKKVFSGYIGENTKVVFRSESARLFFLIQITEEMYHFQEDGEVMFHKVVNSLFPKIFKKWRERGTHHLITIVFAANVDFSDKSWTDLKQGQKPKHIKDYYRIVVDQVNIIHWNEIMISLRYEFANFRKGIVKQQLKDGKSSNRFLPSIKSDILNTVKLASTLVVDRLKDPDLRHTTNHFIVISAGNGLYDVDYNDLLDTGKRMFETELSVDIICLAQPPLHITPLFRYRDKVNDSLHHVIPGWIDVSYWAQENFRKLQWLPRCKIYELQMMGIMENEMNAIAVEPLQNSIFEKSITETMNKYDRACFEYTSKKSISQSLIWKASNLVAVTKTADVKPTSPTFSISKSAITSLQQIGRSKGDIDAESILSRSTSFGSSISRPNTSQSDRKPWMLGNPNVGYHQQQSQHQDQQHRQHQQHQYTVLSKQRISSEDVLKSIMWTEIENPSRKLSSETLRNLSVGKWQDVFPENVKRRNVKWRSLLSPSELPVMTPFFPTAEDFEQNYTFQTHTISLSADNEKYMNTRDLMRDIIHLRLMLGFQICYGETLKKIESKRPSQGNASLLMKYYVPDQNVEGSRIYLSLDEEIHRISCEYDGTINVQRYKRIHDSSLTSNNCNDILIRTRYQHNYHNYTPDPSVTEPRSANWNQYDQLLAGYDDDVDFDETQVNRIKFVLLPTDIPKSTYLTSSNDEQLTAEETRVEGLRRLILTFHRGVFNPDRTAKRTKEEIFPEINFYTGDLISFLKEQDTMNKFDTKVVENSSLKKTFSINEIERELLGPNGLKLQDRRWHWKVHRNCFRGLELVSWLIENFSDIDTREEGIAFGNQLMDNGLFEHVENRHKLLDGHYFYRMTCSISESQTEKTRSEVSSQYTRNKTFVLSRSLKFDLDPKRQSYKRELMTVHYDNVHNPNHCFHIRLEWLTTTPKAIDDAINSWSRMCERYGLKLVETPWNELCEIPRLNPFHSYVDITLAINPWEDPLFFSEDIIKVNKFYYHIYLLEYSGFLMDNRAFLFFMNERDEFEIKYSWGKPQFKYAQYIHQTGAYIAEIRDTGDLFLAPNNTHIARVNIGSQDQHLQQQQQQQSETPINILDSQRIMLEFRATCMDAKKLRIIFLQAKSQWSSMSTHGTSPLSPAPNEIV</sequence>
<keyword evidence="8" id="KW-1185">Reference proteome</keyword>
<feature type="domain" description="DEP" evidence="6">
    <location>
        <begin position="980"/>
        <end position="1055"/>
    </location>
</feature>
<dbReference type="Proteomes" id="UP000769528">
    <property type="component" value="Unassembled WGS sequence"/>
</dbReference>
<dbReference type="PANTHER" id="PTHR13179">
    <property type="entry name" value="DEP DOMAIN CONTAINING PROTEIN 5"/>
    <property type="match status" value="1"/>
</dbReference>
<dbReference type="GO" id="GO:1990130">
    <property type="term" value="C:GATOR1 complex"/>
    <property type="evidence" value="ECO:0007669"/>
    <property type="project" value="TreeGrafter"/>
</dbReference>
<evidence type="ECO:0000256" key="3">
    <source>
        <dbReference type="ARBA" id="ARBA00018529"/>
    </source>
</evidence>
<dbReference type="PROSITE" id="PS50186">
    <property type="entry name" value="DEP"/>
    <property type="match status" value="1"/>
</dbReference>